<dbReference type="InterPro" id="IPR035906">
    <property type="entry name" value="MetI-like_sf"/>
</dbReference>
<keyword evidence="4 5" id="KW-0472">Membrane</keyword>
<dbReference type="SUPFAM" id="SSF161098">
    <property type="entry name" value="MetI-like"/>
    <property type="match status" value="1"/>
</dbReference>
<dbReference type="Pfam" id="PF00528">
    <property type="entry name" value="BPD_transp_1"/>
    <property type="match status" value="1"/>
</dbReference>
<keyword evidence="3 5" id="KW-1133">Transmembrane helix</keyword>
<dbReference type="PANTHER" id="PTHR42922">
    <property type="entry name" value="PHOSPHATE TRANSPORT SYSTEM PERMEASE PROTEIN PSTA"/>
    <property type="match status" value="1"/>
</dbReference>
<reference evidence="7" key="1">
    <citation type="journal article" date="2020" name="mSystems">
        <title>Genome- and Community-Level Interaction Insights into Carbon Utilization and Element Cycling Functions of Hydrothermarchaeota in Hydrothermal Sediment.</title>
        <authorList>
            <person name="Zhou Z."/>
            <person name="Liu Y."/>
            <person name="Xu W."/>
            <person name="Pan J."/>
            <person name="Luo Z.H."/>
            <person name="Li M."/>
        </authorList>
    </citation>
    <scope>NUCLEOTIDE SEQUENCE [LARGE SCALE GENOMIC DNA]</scope>
    <source>
        <strain evidence="7">SpSt-16</strain>
    </source>
</reference>
<dbReference type="Gene3D" id="1.10.3720.10">
    <property type="entry name" value="MetI-like"/>
    <property type="match status" value="1"/>
</dbReference>
<dbReference type="PANTHER" id="PTHR42922:SF1">
    <property type="entry name" value="PHOSPHATE TRANSPORT SYSTEM PERMEASE PROTEIN PSTA"/>
    <property type="match status" value="1"/>
</dbReference>
<dbReference type="AlphaFoldDB" id="A0A7C2ZSF3"/>
<dbReference type="EMBL" id="DSGT01000014">
    <property type="protein sequence ID" value="HEW53517.1"/>
    <property type="molecule type" value="Genomic_DNA"/>
</dbReference>
<proteinExistence type="inferred from homology"/>
<feature type="transmembrane region" description="Helical" evidence="5">
    <location>
        <begin position="113"/>
        <end position="133"/>
    </location>
</feature>
<feature type="transmembrane region" description="Helical" evidence="5">
    <location>
        <begin position="62"/>
        <end position="92"/>
    </location>
</feature>
<dbReference type="GO" id="GO:0005886">
    <property type="term" value="C:plasma membrane"/>
    <property type="evidence" value="ECO:0007669"/>
    <property type="project" value="UniProtKB-SubCell"/>
</dbReference>
<comment type="caution">
    <text evidence="7">The sequence shown here is derived from an EMBL/GenBank/DDBJ whole genome shotgun (WGS) entry which is preliminary data.</text>
</comment>
<dbReference type="InterPro" id="IPR051408">
    <property type="entry name" value="Phosphate_transprt_permease"/>
</dbReference>
<comment type="subcellular location">
    <subcellularLocation>
        <location evidence="5">Cell membrane</location>
        <topology evidence="5">Multi-pass membrane protein</topology>
    </subcellularLocation>
    <subcellularLocation>
        <location evidence="1">Membrane</location>
        <topology evidence="1">Multi-pass membrane protein</topology>
    </subcellularLocation>
</comment>
<feature type="transmembrane region" description="Helical" evidence="5">
    <location>
        <begin position="139"/>
        <end position="161"/>
    </location>
</feature>
<name>A0A7C2ZSF3_9CREN</name>
<evidence type="ECO:0000256" key="3">
    <source>
        <dbReference type="ARBA" id="ARBA00022989"/>
    </source>
</evidence>
<keyword evidence="5" id="KW-0813">Transport</keyword>
<feature type="transmembrane region" description="Helical" evidence="5">
    <location>
        <begin position="253"/>
        <end position="276"/>
    </location>
</feature>
<comment type="similarity">
    <text evidence="5">Belongs to the binding-protein-dependent transport system permease family.</text>
</comment>
<evidence type="ECO:0000313" key="7">
    <source>
        <dbReference type="EMBL" id="HEW53517.1"/>
    </source>
</evidence>
<dbReference type="GO" id="GO:0055085">
    <property type="term" value="P:transmembrane transport"/>
    <property type="evidence" value="ECO:0007669"/>
    <property type="project" value="InterPro"/>
</dbReference>
<organism evidence="7">
    <name type="scientific">Ignisphaera aggregans</name>
    <dbReference type="NCBI Taxonomy" id="334771"/>
    <lineage>
        <taxon>Archaea</taxon>
        <taxon>Thermoproteota</taxon>
        <taxon>Thermoprotei</taxon>
        <taxon>Desulfurococcales</taxon>
        <taxon>Desulfurococcaceae</taxon>
        <taxon>Ignisphaera</taxon>
    </lineage>
</organism>
<keyword evidence="2 5" id="KW-0812">Transmembrane</keyword>
<accession>A0A7C2ZSF3</accession>
<evidence type="ECO:0000256" key="1">
    <source>
        <dbReference type="ARBA" id="ARBA00004141"/>
    </source>
</evidence>
<evidence type="ECO:0000259" key="6">
    <source>
        <dbReference type="PROSITE" id="PS50928"/>
    </source>
</evidence>
<dbReference type="InterPro" id="IPR000515">
    <property type="entry name" value="MetI-like"/>
</dbReference>
<feature type="domain" description="ABC transmembrane type-1" evidence="6">
    <location>
        <begin position="69"/>
        <end position="276"/>
    </location>
</feature>
<feature type="transmembrane region" description="Helical" evidence="5">
    <location>
        <begin position="12"/>
        <end position="42"/>
    </location>
</feature>
<evidence type="ECO:0000256" key="5">
    <source>
        <dbReference type="RuleBase" id="RU363032"/>
    </source>
</evidence>
<dbReference type="CDD" id="cd06261">
    <property type="entry name" value="TM_PBP2"/>
    <property type="match status" value="1"/>
</dbReference>
<evidence type="ECO:0000256" key="2">
    <source>
        <dbReference type="ARBA" id="ARBA00022692"/>
    </source>
</evidence>
<protein>
    <submittedName>
        <fullName evidence="7">ABC transporter permease subunit</fullName>
    </submittedName>
</protein>
<evidence type="ECO:0000256" key="4">
    <source>
        <dbReference type="ARBA" id="ARBA00023136"/>
    </source>
</evidence>
<feature type="transmembrane region" description="Helical" evidence="5">
    <location>
        <begin position="182"/>
        <end position="204"/>
    </location>
</feature>
<gene>
    <name evidence="7" type="ORF">ENO77_05120</name>
</gene>
<sequence length="281" mass="30345">MYSWRKIREKLFTCIVTVFSLLAIAPIIHLIIVVSINGGMAMLKAGLNFFTDLPPTPYSKEIGGIAPAIVGTAIVTAISLPITISLALFAAIMTSEFPRNPISLTIDAVARSLASIPTIAISMIVYVLVVVPMNRFSALAGAIALAIVAMPYAYTYISTALRSVPAVYREAALSVAMSRWGTVLRVLIPIAGKSIVVGILMTMARIMGETAALLFTVGRMRATVPFSPTEPVDAIPLLIFDYILSPYEIWHQVAWGATAFLLLAYVVIFLAVKLVVKEVRM</sequence>
<dbReference type="PROSITE" id="PS50928">
    <property type="entry name" value="ABC_TM1"/>
    <property type="match status" value="1"/>
</dbReference>